<proteinExistence type="inferred from homology"/>
<organism evidence="6 7">
    <name type="scientific">Penicillium chermesinum</name>
    <dbReference type="NCBI Taxonomy" id="63820"/>
    <lineage>
        <taxon>Eukaryota</taxon>
        <taxon>Fungi</taxon>
        <taxon>Dikarya</taxon>
        <taxon>Ascomycota</taxon>
        <taxon>Pezizomycotina</taxon>
        <taxon>Eurotiomycetes</taxon>
        <taxon>Eurotiomycetidae</taxon>
        <taxon>Eurotiales</taxon>
        <taxon>Aspergillaceae</taxon>
        <taxon>Penicillium</taxon>
    </lineage>
</organism>
<evidence type="ECO:0000259" key="5">
    <source>
        <dbReference type="PROSITE" id="PS01031"/>
    </source>
</evidence>
<comment type="similarity">
    <text evidence="2 3">Belongs to the small heat shock protein (HSP20) family.</text>
</comment>
<sequence length="172" mass="19422">MSLFRANFPGQGDFAPLFRLLDDYDTHRNTRTRATPSFSPSFDVRETDDSYHLDGELPGVAQKDVDIEFSDHQTLVVKGRVEREYHSEPQAESGHKATVEDEGSSKEVEKKDKAQPKHRYWAHERSVGEFQRTFTFPSRVDQDAVKASLKNGILSIVVPKSNGAASKKITIE</sequence>
<dbReference type="OrthoDB" id="1431247at2759"/>
<gene>
    <name evidence="6" type="ORF">N7468_009588</name>
</gene>
<dbReference type="Pfam" id="PF00011">
    <property type="entry name" value="HSP20"/>
    <property type="match status" value="1"/>
</dbReference>
<dbReference type="EMBL" id="JAPQKS010000007">
    <property type="protein sequence ID" value="KAJ5220384.1"/>
    <property type="molecule type" value="Genomic_DNA"/>
</dbReference>
<feature type="domain" description="SHSP" evidence="5">
    <location>
        <begin position="33"/>
        <end position="172"/>
    </location>
</feature>
<dbReference type="CDD" id="cd06464">
    <property type="entry name" value="ACD_sHsps-like"/>
    <property type="match status" value="1"/>
</dbReference>
<keyword evidence="1" id="KW-0346">Stress response</keyword>
<dbReference type="InterPro" id="IPR002068">
    <property type="entry name" value="A-crystallin/Hsp20_dom"/>
</dbReference>
<protein>
    <recommendedName>
        <fullName evidence="5">SHSP domain-containing protein</fullName>
    </recommendedName>
</protein>
<dbReference type="SUPFAM" id="SSF49764">
    <property type="entry name" value="HSP20-like chaperones"/>
    <property type="match status" value="1"/>
</dbReference>
<evidence type="ECO:0000313" key="7">
    <source>
        <dbReference type="Proteomes" id="UP001150941"/>
    </source>
</evidence>
<reference evidence="6" key="1">
    <citation type="submission" date="2022-11" db="EMBL/GenBank/DDBJ databases">
        <authorList>
            <person name="Petersen C."/>
        </authorList>
    </citation>
    <scope>NUCLEOTIDE SEQUENCE</scope>
    <source>
        <strain evidence="6">IBT 19713</strain>
    </source>
</reference>
<dbReference type="PROSITE" id="PS01031">
    <property type="entry name" value="SHSP"/>
    <property type="match status" value="1"/>
</dbReference>
<evidence type="ECO:0000256" key="2">
    <source>
        <dbReference type="PROSITE-ProRule" id="PRU00285"/>
    </source>
</evidence>
<dbReference type="InterPro" id="IPR031107">
    <property type="entry name" value="Small_HSP"/>
</dbReference>
<dbReference type="InterPro" id="IPR008978">
    <property type="entry name" value="HSP20-like_chaperone"/>
</dbReference>
<evidence type="ECO:0000256" key="1">
    <source>
        <dbReference type="ARBA" id="ARBA00023016"/>
    </source>
</evidence>
<reference evidence="6" key="2">
    <citation type="journal article" date="2023" name="IMA Fungus">
        <title>Comparative genomic study of the Penicillium genus elucidates a diverse pangenome and 15 lateral gene transfer events.</title>
        <authorList>
            <person name="Petersen C."/>
            <person name="Sorensen T."/>
            <person name="Nielsen M.R."/>
            <person name="Sondergaard T.E."/>
            <person name="Sorensen J.L."/>
            <person name="Fitzpatrick D.A."/>
            <person name="Frisvad J.C."/>
            <person name="Nielsen K.L."/>
        </authorList>
    </citation>
    <scope>NUCLEOTIDE SEQUENCE</scope>
    <source>
        <strain evidence="6">IBT 19713</strain>
    </source>
</reference>
<dbReference type="AlphaFoldDB" id="A0A9W9TFD9"/>
<dbReference type="Proteomes" id="UP001150941">
    <property type="component" value="Unassembled WGS sequence"/>
</dbReference>
<keyword evidence="7" id="KW-1185">Reference proteome</keyword>
<accession>A0A9W9TFD9</accession>
<dbReference type="GeneID" id="83206187"/>
<evidence type="ECO:0000256" key="3">
    <source>
        <dbReference type="RuleBase" id="RU003616"/>
    </source>
</evidence>
<evidence type="ECO:0000256" key="4">
    <source>
        <dbReference type="SAM" id="MobiDB-lite"/>
    </source>
</evidence>
<evidence type="ECO:0000313" key="6">
    <source>
        <dbReference type="EMBL" id="KAJ5220384.1"/>
    </source>
</evidence>
<dbReference type="PANTHER" id="PTHR11527">
    <property type="entry name" value="HEAT-SHOCK PROTEIN 20 FAMILY MEMBER"/>
    <property type="match status" value="1"/>
</dbReference>
<comment type="caution">
    <text evidence="6">The sequence shown here is derived from an EMBL/GenBank/DDBJ whole genome shotgun (WGS) entry which is preliminary data.</text>
</comment>
<feature type="region of interest" description="Disordered" evidence="4">
    <location>
        <begin position="84"/>
        <end position="119"/>
    </location>
</feature>
<dbReference type="Gene3D" id="2.60.40.790">
    <property type="match status" value="1"/>
</dbReference>
<name>A0A9W9TFD9_9EURO</name>
<dbReference type="RefSeq" id="XP_058327214.1">
    <property type="nucleotide sequence ID" value="XM_058478884.1"/>
</dbReference>